<proteinExistence type="predicted"/>
<reference evidence="2 3" key="1">
    <citation type="submission" date="2017-06" db="EMBL/GenBank/DDBJ databases">
        <authorList>
            <person name="Kim H.J."/>
            <person name="Triplett B.A."/>
        </authorList>
    </citation>
    <scope>NUCLEOTIDE SEQUENCE [LARGE SCALE GENOMIC DNA]</scope>
    <source>
        <strain evidence="2 3">DSM 13116</strain>
    </source>
</reference>
<evidence type="ECO:0000259" key="1">
    <source>
        <dbReference type="Pfam" id="PF13649"/>
    </source>
</evidence>
<dbReference type="RefSeq" id="WP_089274280.1">
    <property type="nucleotide sequence ID" value="NZ_FZOC01000004.1"/>
</dbReference>
<dbReference type="Proteomes" id="UP000198324">
    <property type="component" value="Unassembled WGS sequence"/>
</dbReference>
<keyword evidence="3" id="KW-1185">Reference proteome</keyword>
<accession>A0A239AK47</accession>
<sequence>MDASHAGMDKEATRARFFDERAEGWEDKCYPDPVRQRLWPMVEAFGLPEGGHVLDMGTGPGTLIPYLLRAIGPKGRVTAFDASPVMVEVARRKCVDGRATVVCASALDMPFDSASFDAVVCFAAFPHFTDKILALREMARVARPGGPVVIAHLLGRAQLAAHHGTHPAVADDHLPSDEAMRELFLQAGLPAPEVTSLENYYEARARKL</sequence>
<evidence type="ECO:0000313" key="2">
    <source>
        <dbReference type="EMBL" id="SNR96037.1"/>
    </source>
</evidence>
<dbReference type="GO" id="GO:0032259">
    <property type="term" value="P:methylation"/>
    <property type="evidence" value="ECO:0007669"/>
    <property type="project" value="UniProtKB-KW"/>
</dbReference>
<evidence type="ECO:0000313" key="3">
    <source>
        <dbReference type="Proteomes" id="UP000198324"/>
    </source>
</evidence>
<feature type="domain" description="Methyltransferase" evidence="1">
    <location>
        <begin position="53"/>
        <end position="146"/>
    </location>
</feature>
<dbReference type="Pfam" id="PF13649">
    <property type="entry name" value="Methyltransf_25"/>
    <property type="match status" value="1"/>
</dbReference>
<dbReference type="SUPFAM" id="SSF53335">
    <property type="entry name" value="S-adenosyl-L-methionine-dependent methyltransferases"/>
    <property type="match status" value="1"/>
</dbReference>
<dbReference type="OrthoDB" id="5504467at2"/>
<dbReference type="InterPro" id="IPR041698">
    <property type="entry name" value="Methyltransf_25"/>
</dbReference>
<gene>
    <name evidence="2" type="ORF">SAMN04488503_2048</name>
</gene>
<dbReference type="InterPro" id="IPR050508">
    <property type="entry name" value="Methyltransf_Superfamily"/>
</dbReference>
<keyword evidence="2" id="KW-0808">Transferase</keyword>
<dbReference type="AlphaFoldDB" id="A0A239AK47"/>
<dbReference type="EMBL" id="FZOC01000004">
    <property type="protein sequence ID" value="SNR96037.1"/>
    <property type="molecule type" value="Genomic_DNA"/>
</dbReference>
<protein>
    <submittedName>
        <fullName evidence="2">Methyltransferase domain-containing protein</fullName>
    </submittedName>
</protein>
<dbReference type="Gene3D" id="3.40.50.150">
    <property type="entry name" value="Vaccinia Virus protein VP39"/>
    <property type="match status" value="1"/>
</dbReference>
<organism evidence="2 3">
    <name type="scientific">Humidesulfovibrio mexicanus</name>
    <dbReference type="NCBI Taxonomy" id="147047"/>
    <lineage>
        <taxon>Bacteria</taxon>
        <taxon>Pseudomonadati</taxon>
        <taxon>Thermodesulfobacteriota</taxon>
        <taxon>Desulfovibrionia</taxon>
        <taxon>Desulfovibrionales</taxon>
        <taxon>Desulfovibrionaceae</taxon>
        <taxon>Humidesulfovibrio</taxon>
    </lineage>
</organism>
<dbReference type="PANTHER" id="PTHR42912">
    <property type="entry name" value="METHYLTRANSFERASE"/>
    <property type="match status" value="1"/>
</dbReference>
<dbReference type="PANTHER" id="PTHR42912:SF93">
    <property type="entry name" value="N6-ADENOSINE-METHYLTRANSFERASE TMT1A"/>
    <property type="match status" value="1"/>
</dbReference>
<name>A0A239AK47_9BACT</name>
<dbReference type="GO" id="GO:0008168">
    <property type="term" value="F:methyltransferase activity"/>
    <property type="evidence" value="ECO:0007669"/>
    <property type="project" value="UniProtKB-KW"/>
</dbReference>
<keyword evidence="2" id="KW-0489">Methyltransferase</keyword>
<dbReference type="InterPro" id="IPR029063">
    <property type="entry name" value="SAM-dependent_MTases_sf"/>
</dbReference>
<dbReference type="CDD" id="cd02440">
    <property type="entry name" value="AdoMet_MTases"/>
    <property type="match status" value="1"/>
</dbReference>